<feature type="active site" description="Proton acceptor" evidence="4">
    <location>
        <position position="406"/>
    </location>
</feature>
<dbReference type="AlphaFoldDB" id="K0R6Q8"/>
<keyword evidence="4" id="KW-0479">Metal-binding</keyword>
<keyword evidence="4" id="KW-0862">Zinc</keyword>
<evidence type="ECO:0000313" key="8">
    <source>
        <dbReference type="Proteomes" id="UP000266841"/>
    </source>
</evidence>
<dbReference type="GO" id="GO:0070403">
    <property type="term" value="F:NAD+ binding"/>
    <property type="evidence" value="ECO:0007669"/>
    <property type="project" value="InterPro"/>
</dbReference>
<feature type="binding site" evidence="4">
    <location>
        <position position="469"/>
    </location>
    <ligand>
        <name>Zn(2+)</name>
        <dbReference type="ChEBI" id="CHEBI:29105"/>
    </ligand>
</feature>
<sequence>MHSTAPGLDQGVTVLFGSRSCEAARAPINLYKDPSGVASDTAIAQTHATKSQNNGVTMDRDLVGRLERKIEQEVNGRIEQEVRPLVDRIAALEDEIEHLKAGMRRPGGKVSAGKLSVDNTSKAPSRHDTATPALVGRGLSPKPCRGAGPDQSDHQVAFDSEVDGALVKDLAKAMIHSAFDGFDSGTVIDQICRLIRTGSSATRSRKSSHSPAFKLCVEQFLAKNETSIGVPRAALLGALRLLAERNGGYFGEVRELQTMLDSKAVGAAIIEFNHSRKRPSSRSPDEEPPKSHGDDQAKEMDELGKDKDQDAEFRAGISASCGLSTFRGEGGLYDKIDSDKKLKRSLGISSRKKADGTFFTRENFEKDPYTFILVGIPEEILRVYTTNCDGLELAAGVGSESVIQVHGTMGRGYCINCGNVTRDDTSSKVIQREEIAKSLKEFKAPMCHHFDSNGIFHGQEPKGRGTSRCTGESSCPGRSVLFLKKSQIHQGYIRPDVVLFGEFSTPVLDSDYKNADAVVVMGTSLSVRPMSYEPLNFPSNIILINQEKTTDNMAGLVIGQNSFWEK</sequence>
<dbReference type="Proteomes" id="UP000266841">
    <property type="component" value="Unassembled WGS sequence"/>
</dbReference>
<gene>
    <name evidence="7" type="ORF">THAOC_32096</name>
</gene>
<dbReference type="InterPro" id="IPR026590">
    <property type="entry name" value="Ssirtuin_cat_dom"/>
</dbReference>
<evidence type="ECO:0000313" key="7">
    <source>
        <dbReference type="EMBL" id="EJK49063.1"/>
    </source>
</evidence>
<dbReference type="InterPro" id="IPR050134">
    <property type="entry name" value="NAD-dep_sirtuin_deacylases"/>
</dbReference>
<dbReference type="OrthoDB" id="424302at2759"/>
<feature type="region of interest" description="Disordered" evidence="5">
    <location>
        <begin position="103"/>
        <end position="153"/>
    </location>
</feature>
<dbReference type="SUPFAM" id="SSF52467">
    <property type="entry name" value="DHS-like NAD/FAD-binding domain"/>
    <property type="match status" value="1"/>
</dbReference>
<dbReference type="PANTHER" id="PTHR11085:SF9">
    <property type="entry name" value="NAD-DEPENDENT PROTEIN DEACETYLASE SIRTUIN-1"/>
    <property type="match status" value="1"/>
</dbReference>
<dbReference type="GO" id="GO:0046872">
    <property type="term" value="F:metal ion binding"/>
    <property type="evidence" value="ECO:0007669"/>
    <property type="project" value="UniProtKB-KW"/>
</dbReference>
<dbReference type="PANTHER" id="PTHR11085">
    <property type="entry name" value="NAD-DEPENDENT PROTEIN DEACYLASE SIRTUIN-5, MITOCHONDRIAL-RELATED"/>
    <property type="match status" value="1"/>
</dbReference>
<proteinExistence type="predicted"/>
<dbReference type="PROSITE" id="PS50305">
    <property type="entry name" value="SIRTUIN"/>
    <property type="match status" value="1"/>
</dbReference>
<protein>
    <recommendedName>
        <fullName evidence="6">Deacetylase sirtuin-type domain-containing protein</fullName>
    </recommendedName>
</protein>
<dbReference type="Pfam" id="PF02146">
    <property type="entry name" value="SIR2"/>
    <property type="match status" value="1"/>
</dbReference>
<keyword evidence="2" id="KW-0808">Transferase</keyword>
<dbReference type="eggNOG" id="KOG2684">
    <property type="taxonomic scope" value="Eukaryota"/>
</dbReference>
<reference evidence="7 8" key="1">
    <citation type="journal article" date="2012" name="Genome Biol.">
        <title>Genome and low-iron response of an oceanic diatom adapted to chronic iron limitation.</title>
        <authorList>
            <person name="Lommer M."/>
            <person name="Specht M."/>
            <person name="Roy A.S."/>
            <person name="Kraemer L."/>
            <person name="Andreson R."/>
            <person name="Gutowska M.A."/>
            <person name="Wolf J."/>
            <person name="Bergner S.V."/>
            <person name="Schilhabel M.B."/>
            <person name="Klostermeier U.C."/>
            <person name="Beiko R.G."/>
            <person name="Rosenstiel P."/>
            <person name="Hippler M."/>
            <person name="Laroche J."/>
        </authorList>
    </citation>
    <scope>NUCLEOTIDE SEQUENCE [LARGE SCALE GENOMIC DNA]</scope>
    <source>
        <strain evidence="7 8">CCMP1005</strain>
    </source>
</reference>
<evidence type="ECO:0000256" key="1">
    <source>
        <dbReference type="ARBA" id="ARBA00001947"/>
    </source>
</evidence>
<comment type="caution">
    <text evidence="7">The sequence shown here is derived from an EMBL/GenBank/DDBJ whole genome shotgun (WGS) entry which is preliminary data.</text>
</comment>
<evidence type="ECO:0000256" key="3">
    <source>
        <dbReference type="ARBA" id="ARBA00023027"/>
    </source>
</evidence>
<comment type="cofactor">
    <cofactor evidence="1">
        <name>Zn(2+)</name>
        <dbReference type="ChEBI" id="CHEBI:29105"/>
    </cofactor>
</comment>
<evidence type="ECO:0000259" key="6">
    <source>
        <dbReference type="PROSITE" id="PS50305"/>
    </source>
</evidence>
<keyword evidence="3" id="KW-0520">NAD</keyword>
<feature type="binding site" evidence="4">
    <location>
        <position position="417"/>
    </location>
    <ligand>
        <name>Zn(2+)</name>
        <dbReference type="ChEBI" id="CHEBI:29105"/>
    </ligand>
</feature>
<dbReference type="InterPro" id="IPR029035">
    <property type="entry name" value="DHS-like_NAD/FAD-binding_dom"/>
</dbReference>
<feature type="domain" description="Deacetylase sirtuin-type" evidence="6">
    <location>
        <begin position="287"/>
        <end position="566"/>
    </location>
</feature>
<name>K0R6Q8_THAOC</name>
<feature type="non-terminal residue" evidence="7">
    <location>
        <position position="566"/>
    </location>
</feature>
<dbReference type="GO" id="GO:0005634">
    <property type="term" value="C:nucleus"/>
    <property type="evidence" value="ECO:0007669"/>
    <property type="project" value="TreeGrafter"/>
</dbReference>
<dbReference type="GO" id="GO:0017136">
    <property type="term" value="F:histone deacetylase activity, NAD-dependent"/>
    <property type="evidence" value="ECO:0007669"/>
    <property type="project" value="TreeGrafter"/>
</dbReference>
<keyword evidence="8" id="KW-1185">Reference proteome</keyword>
<dbReference type="EMBL" id="AGNL01045164">
    <property type="protein sequence ID" value="EJK49063.1"/>
    <property type="molecule type" value="Genomic_DNA"/>
</dbReference>
<dbReference type="InterPro" id="IPR003000">
    <property type="entry name" value="Sirtuin"/>
</dbReference>
<evidence type="ECO:0000256" key="5">
    <source>
        <dbReference type="SAM" id="MobiDB-lite"/>
    </source>
</evidence>
<evidence type="ECO:0000256" key="2">
    <source>
        <dbReference type="ARBA" id="ARBA00022679"/>
    </source>
</evidence>
<feature type="region of interest" description="Disordered" evidence="5">
    <location>
        <begin position="273"/>
        <end position="298"/>
    </location>
</feature>
<accession>K0R6Q8</accession>
<evidence type="ECO:0000256" key="4">
    <source>
        <dbReference type="PROSITE-ProRule" id="PRU00236"/>
    </source>
</evidence>
<dbReference type="Gene3D" id="3.40.50.1220">
    <property type="entry name" value="TPP-binding domain"/>
    <property type="match status" value="1"/>
</dbReference>
<feature type="compositionally biased region" description="Basic and acidic residues" evidence="5">
    <location>
        <begin position="283"/>
        <end position="298"/>
    </location>
</feature>
<feature type="binding site" evidence="4">
    <location>
        <position position="414"/>
    </location>
    <ligand>
        <name>Zn(2+)</name>
        <dbReference type="ChEBI" id="CHEBI:29105"/>
    </ligand>
</feature>
<feature type="binding site" evidence="4">
    <location>
        <position position="475"/>
    </location>
    <ligand>
        <name>Zn(2+)</name>
        <dbReference type="ChEBI" id="CHEBI:29105"/>
    </ligand>
</feature>
<organism evidence="7 8">
    <name type="scientific">Thalassiosira oceanica</name>
    <name type="common">Marine diatom</name>
    <dbReference type="NCBI Taxonomy" id="159749"/>
    <lineage>
        <taxon>Eukaryota</taxon>
        <taxon>Sar</taxon>
        <taxon>Stramenopiles</taxon>
        <taxon>Ochrophyta</taxon>
        <taxon>Bacillariophyta</taxon>
        <taxon>Coscinodiscophyceae</taxon>
        <taxon>Thalassiosirophycidae</taxon>
        <taxon>Thalassiosirales</taxon>
        <taxon>Thalassiosiraceae</taxon>
        <taxon>Thalassiosira</taxon>
    </lineage>
</organism>